<dbReference type="EMBL" id="BAAATE010000041">
    <property type="protein sequence ID" value="GAA2695511.1"/>
    <property type="molecule type" value="Genomic_DNA"/>
</dbReference>
<dbReference type="Proteomes" id="UP001501666">
    <property type="component" value="Unassembled WGS sequence"/>
</dbReference>
<comment type="caution">
    <text evidence="1">The sequence shown here is derived from an EMBL/GenBank/DDBJ whole genome shotgun (WGS) entry which is preliminary data.</text>
</comment>
<keyword evidence="2" id="KW-1185">Reference proteome</keyword>
<proteinExistence type="predicted"/>
<protein>
    <submittedName>
        <fullName evidence="1">Uncharacterized protein</fullName>
    </submittedName>
</protein>
<organism evidence="1 2">
    <name type="scientific">Nonomuraea recticatena</name>
    <dbReference type="NCBI Taxonomy" id="46178"/>
    <lineage>
        <taxon>Bacteria</taxon>
        <taxon>Bacillati</taxon>
        <taxon>Actinomycetota</taxon>
        <taxon>Actinomycetes</taxon>
        <taxon>Streptosporangiales</taxon>
        <taxon>Streptosporangiaceae</taxon>
        <taxon>Nonomuraea</taxon>
    </lineage>
</organism>
<sequence length="53" mass="6084">MLRDSVREEARREGLARELREWVVGDVADQVAERLGVLRAMRKRSGGRISPHL</sequence>
<name>A0ABP6FLH9_9ACTN</name>
<dbReference type="RefSeq" id="WP_346155395.1">
    <property type="nucleotide sequence ID" value="NZ_BAAATE010000041.1"/>
</dbReference>
<evidence type="ECO:0000313" key="1">
    <source>
        <dbReference type="EMBL" id="GAA2695511.1"/>
    </source>
</evidence>
<evidence type="ECO:0000313" key="2">
    <source>
        <dbReference type="Proteomes" id="UP001501666"/>
    </source>
</evidence>
<accession>A0ABP6FLH9</accession>
<gene>
    <name evidence="1" type="ORF">GCM10010412_088380</name>
</gene>
<reference evidence="2" key="1">
    <citation type="journal article" date="2019" name="Int. J. Syst. Evol. Microbiol.">
        <title>The Global Catalogue of Microorganisms (GCM) 10K type strain sequencing project: providing services to taxonomists for standard genome sequencing and annotation.</title>
        <authorList>
            <consortium name="The Broad Institute Genomics Platform"/>
            <consortium name="The Broad Institute Genome Sequencing Center for Infectious Disease"/>
            <person name="Wu L."/>
            <person name="Ma J."/>
        </authorList>
    </citation>
    <scope>NUCLEOTIDE SEQUENCE [LARGE SCALE GENOMIC DNA]</scope>
    <source>
        <strain evidence="2">JCM 6835</strain>
    </source>
</reference>